<evidence type="ECO:0000256" key="4">
    <source>
        <dbReference type="ARBA" id="ARBA00022475"/>
    </source>
</evidence>
<comment type="caution">
    <text evidence="10">The sequence shown here is derived from an EMBL/GenBank/DDBJ whole genome shotgun (WGS) entry which is preliminary data.</text>
</comment>
<reference evidence="10" key="1">
    <citation type="submission" date="2023-07" db="EMBL/GenBank/DDBJ databases">
        <title>Between Cages and Wild: Unraveling the Impact of Captivity on Animal Microbiomes and Antimicrobial Resistance.</title>
        <authorList>
            <person name="Schmartz G.P."/>
            <person name="Rehner J."/>
            <person name="Schuff M.J."/>
            <person name="Becker S.L."/>
            <person name="Kravczyk M."/>
            <person name="Gurevich A."/>
            <person name="Francke R."/>
            <person name="Mueller R."/>
            <person name="Keller V."/>
            <person name="Keller A."/>
        </authorList>
    </citation>
    <scope>NUCLEOTIDE SEQUENCE</scope>
    <source>
        <strain evidence="10">S12M_St_49</strain>
    </source>
</reference>
<evidence type="ECO:0000256" key="7">
    <source>
        <dbReference type="ARBA" id="ARBA00022967"/>
    </source>
</evidence>
<comment type="similarity">
    <text evidence="2">Belongs to the ABC transporter superfamily.</text>
</comment>
<dbReference type="InterPro" id="IPR050095">
    <property type="entry name" value="ECF_ABC_transporter_ATP-bd"/>
</dbReference>
<sequence length="217" mass="23539">MIELKNISFGYENKQLYRDLSLVANDGECTAIVGKNGSGKSTLIKIMCGVIKPDAGEILLQGEPLWVKHGLFGKQKVRKDHASLIGYVMQKPELQLFAESVAKDVAFGPENIGMSKEEVDASVKKWLEYFGIEAVAEKSPFKISGGQQRMAAIAGVMAMETPNVCFDEPCASLDSESVEKLHQLIADLKSAGKAVILVSHDASEVELLADKVVRLGD</sequence>
<dbReference type="GO" id="GO:0016887">
    <property type="term" value="F:ATP hydrolysis activity"/>
    <property type="evidence" value="ECO:0007669"/>
    <property type="project" value="InterPro"/>
</dbReference>
<evidence type="ECO:0000256" key="8">
    <source>
        <dbReference type="ARBA" id="ARBA00023136"/>
    </source>
</evidence>
<dbReference type="InterPro" id="IPR017871">
    <property type="entry name" value="ABC_transporter-like_CS"/>
</dbReference>
<keyword evidence="7" id="KW-1278">Translocase</keyword>
<evidence type="ECO:0000256" key="6">
    <source>
        <dbReference type="ARBA" id="ARBA00022840"/>
    </source>
</evidence>
<evidence type="ECO:0000256" key="1">
    <source>
        <dbReference type="ARBA" id="ARBA00004202"/>
    </source>
</evidence>
<evidence type="ECO:0000313" key="11">
    <source>
        <dbReference type="Proteomes" id="UP001168575"/>
    </source>
</evidence>
<evidence type="ECO:0000256" key="3">
    <source>
        <dbReference type="ARBA" id="ARBA00022448"/>
    </source>
</evidence>
<dbReference type="Pfam" id="PF00005">
    <property type="entry name" value="ABC_tran"/>
    <property type="match status" value="1"/>
</dbReference>
<keyword evidence="5" id="KW-0547">Nucleotide-binding</keyword>
<comment type="subcellular location">
    <subcellularLocation>
        <location evidence="1">Cell membrane</location>
        <topology evidence="1">Peripheral membrane protein</topology>
    </subcellularLocation>
</comment>
<protein>
    <submittedName>
        <fullName evidence="10">ABC transporter ATP-binding protein</fullName>
    </submittedName>
</protein>
<dbReference type="AlphaFoldDB" id="A0AA43U9J1"/>
<evidence type="ECO:0000256" key="5">
    <source>
        <dbReference type="ARBA" id="ARBA00022741"/>
    </source>
</evidence>
<dbReference type="EMBL" id="JAUMVS010000162">
    <property type="protein sequence ID" value="MDO4842415.1"/>
    <property type="molecule type" value="Genomic_DNA"/>
</dbReference>
<keyword evidence="8" id="KW-0472">Membrane</keyword>
<dbReference type="InterPro" id="IPR015856">
    <property type="entry name" value="ABC_transpr_CbiO/EcfA_su"/>
</dbReference>
<dbReference type="InterPro" id="IPR027417">
    <property type="entry name" value="P-loop_NTPase"/>
</dbReference>
<keyword evidence="11" id="KW-1185">Reference proteome</keyword>
<dbReference type="SUPFAM" id="SSF52540">
    <property type="entry name" value="P-loop containing nucleoside triphosphate hydrolases"/>
    <property type="match status" value="1"/>
</dbReference>
<dbReference type="CDD" id="cd03225">
    <property type="entry name" value="ABC_cobalt_CbiO_domain1"/>
    <property type="match status" value="1"/>
</dbReference>
<gene>
    <name evidence="10" type="ORF">Q3982_07060</name>
</gene>
<proteinExistence type="inferred from homology"/>
<name>A0AA43U9J1_9ACTN</name>
<dbReference type="SMART" id="SM00382">
    <property type="entry name" value="AAA"/>
    <property type="match status" value="1"/>
</dbReference>
<dbReference type="PANTHER" id="PTHR43553">
    <property type="entry name" value="HEAVY METAL TRANSPORTER"/>
    <property type="match status" value="1"/>
</dbReference>
<keyword evidence="4" id="KW-1003">Cell membrane</keyword>
<dbReference type="GO" id="GO:0042626">
    <property type="term" value="F:ATPase-coupled transmembrane transporter activity"/>
    <property type="evidence" value="ECO:0007669"/>
    <property type="project" value="TreeGrafter"/>
</dbReference>
<dbReference type="Proteomes" id="UP001168575">
    <property type="component" value="Unassembled WGS sequence"/>
</dbReference>
<dbReference type="PROSITE" id="PS00211">
    <property type="entry name" value="ABC_TRANSPORTER_1"/>
    <property type="match status" value="1"/>
</dbReference>
<evidence type="ECO:0000256" key="2">
    <source>
        <dbReference type="ARBA" id="ARBA00005417"/>
    </source>
</evidence>
<feature type="domain" description="ABC transporter" evidence="9">
    <location>
        <begin position="2"/>
        <end position="217"/>
    </location>
</feature>
<organism evidence="10 11">
    <name type="scientific">Phoenicibacter congonensis</name>
    <dbReference type="NCBI Taxonomy" id="1944646"/>
    <lineage>
        <taxon>Bacteria</taxon>
        <taxon>Bacillati</taxon>
        <taxon>Actinomycetota</taxon>
        <taxon>Coriobacteriia</taxon>
        <taxon>Eggerthellales</taxon>
        <taxon>Eggerthellaceae</taxon>
        <taxon>Phoenicibacter</taxon>
    </lineage>
</organism>
<dbReference type="GO" id="GO:0043190">
    <property type="term" value="C:ATP-binding cassette (ABC) transporter complex"/>
    <property type="evidence" value="ECO:0007669"/>
    <property type="project" value="TreeGrafter"/>
</dbReference>
<accession>A0AA43U9J1</accession>
<dbReference type="Gene3D" id="3.40.50.300">
    <property type="entry name" value="P-loop containing nucleotide triphosphate hydrolases"/>
    <property type="match status" value="1"/>
</dbReference>
<evidence type="ECO:0000313" key="10">
    <source>
        <dbReference type="EMBL" id="MDO4842415.1"/>
    </source>
</evidence>
<evidence type="ECO:0000259" key="9">
    <source>
        <dbReference type="PROSITE" id="PS50893"/>
    </source>
</evidence>
<keyword evidence="3" id="KW-0813">Transport</keyword>
<dbReference type="InterPro" id="IPR003439">
    <property type="entry name" value="ABC_transporter-like_ATP-bd"/>
</dbReference>
<keyword evidence="6 10" id="KW-0067">ATP-binding</keyword>
<dbReference type="GO" id="GO:0005524">
    <property type="term" value="F:ATP binding"/>
    <property type="evidence" value="ECO:0007669"/>
    <property type="project" value="UniProtKB-KW"/>
</dbReference>
<dbReference type="PROSITE" id="PS50893">
    <property type="entry name" value="ABC_TRANSPORTER_2"/>
    <property type="match status" value="1"/>
</dbReference>
<dbReference type="InterPro" id="IPR003593">
    <property type="entry name" value="AAA+_ATPase"/>
</dbReference>
<dbReference type="PANTHER" id="PTHR43553:SF27">
    <property type="entry name" value="ENERGY-COUPLING FACTOR TRANSPORTER ATP-BINDING PROTEIN ECFA2"/>
    <property type="match status" value="1"/>
</dbReference>